<gene>
    <name evidence="2" type="ORF">UABAM_04278</name>
</gene>
<evidence type="ECO:0000313" key="2">
    <source>
        <dbReference type="EMBL" id="BBM85896.1"/>
    </source>
</evidence>
<feature type="transmembrane region" description="Helical" evidence="1">
    <location>
        <begin position="44"/>
        <end position="66"/>
    </location>
</feature>
<keyword evidence="3" id="KW-1185">Reference proteome</keyword>
<keyword evidence="1" id="KW-0472">Membrane</keyword>
<feature type="transmembrane region" description="Helical" evidence="1">
    <location>
        <begin position="229"/>
        <end position="250"/>
    </location>
</feature>
<evidence type="ECO:0000256" key="1">
    <source>
        <dbReference type="SAM" id="Phobius"/>
    </source>
</evidence>
<dbReference type="EMBL" id="AP019860">
    <property type="protein sequence ID" value="BBM85896.1"/>
    <property type="molecule type" value="Genomic_DNA"/>
</dbReference>
<proteinExistence type="predicted"/>
<protein>
    <submittedName>
        <fullName evidence="2">Uncharacterized protein</fullName>
    </submittedName>
</protein>
<dbReference type="AlphaFoldDB" id="A0A5S9F4L0"/>
<feature type="transmembrane region" description="Helical" evidence="1">
    <location>
        <begin position="201"/>
        <end position="222"/>
    </location>
</feature>
<dbReference type="KEGG" id="uam:UABAM_04278"/>
<evidence type="ECO:0000313" key="3">
    <source>
        <dbReference type="Proteomes" id="UP000326354"/>
    </source>
</evidence>
<feature type="transmembrane region" description="Helical" evidence="1">
    <location>
        <begin position="12"/>
        <end position="32"/>
    </location>
</feature>
<dbReference type="RefSeq" id="WP_151969984.1">
    <property type="nucleotide sequence ID" value="NZ_AP019860.1"/>
</dbReference>
<feature type="transmembrane region" description="Helical" evidence="1">
    <location>
        <begin position="279"/>
        <end position="299"/>
    </location>
</feature>
<sequence>MVAQGKRRFLKNIIIMSIVSICTLVLMTIIIYERQQHLIAGQPFSIYAIAFLLLFSFCTFLVLFFPRSNTLILSFKDEAHLSSLVKIMLYPFVLLVLISHSLFQFHSTLCLFSLWMAMLMIITKNIYLFCKKMDKIDTMNLRTTLVAMSKVLWEKTLYTTWHTLFYAFIMSILFPRYHGNIPQYQNISSYIVVWANAWGHYFLWTLACFLLCQFVAMAFGSFLYKRNHVFFGVTVLFFLSLAPTAPIWLLDHLYSSWVLPYNNYVDYEYATIIANKSRAFLYTLSVMLLCCVIVLYNLYRKNNFVEEDANDYSTSFRE</sequence>
<keyword evidence="1" id="KW-0812">Transmembrane</keyword>
<accession>A0A5S9F4L0</accession>
<dbReference type="Proteomes" id="UP000326354">
    <property type="component" value="Chromosome"/>
</dbReference>
<reference evidence="2 3" key="1">
    <citation type="submission" date="2019-08" db="EMBL/GenBank/DDBJ databases">
        <title>Complete genome sequence of Candidatus Uab amorphum.</title>
        <authorList>
            <person name="Shiratori T."/>
            <person name="Suzuki S."/>
            <person name="Kakizawa Y."/>
            <person name="Ishida K."/>
        </authorList>
    </citation>
    <scope>NUCLEOTIDE SEQUENCE [LARGE SCALE GENOMIC DNA]</scope>
    <source>
        <strain evidence="2 3">SRT547</strain>
    </source>
</reference>
<name>A0A5S9F4L0_UABAM</name>
<feature type="transmembrane region" description="Helical" evidence="1">
    <location>
        <begin position="151"/>
        <end position="174"/>
    </location>
</feature>
<feature type="transmembrane region" description="Helical" evidence="1">
    <location>
        <begin position="112"/>
        <end position="130"/>
    </location>
</feature>
<keyword evidence="1" id="KW-1133">Transmembrane helix</keyword>
<organism evidence="2 3">
    <name type="scientific">Uabimicrobium amorphum</name>
    <dbReference type="NCBI Taxonomy" id="2596890"/>
    <lineage>
        <taxon>Bacteria</taxon>
        <taxon>Pseudomonadati</taxon>
        <taxon>Planctomycetota</taxon>
        <taxon>Candidatus Uabimicrobiia</taxon>
        <taxon>Candidatus Uabimicrobiales</taxon>
        <taxon>Candidatus Uabimicrobiaceae</taxon>
        <taxon>Candidatus Uabimicrobium</taxon>
    </lineage>
</organism>
<feature type="transmembrane region" description="Helical" evidence="1">
    <location>
        <begin position="87"/>
        <end position="106"/>
    </location>
</feature>